<dbReference type="CTD" id="100533177"/>
<dbReference type="GO" id="GO:0045095">
    <property type="term" value="C:keratin filament"/>
    <property type="evidence" value="ECO:0007669"/>
    <property type="project" value="InterPro"/>
</dbReference>
<dbReference type="AlphaFoldDB" id="A0A6P5QRQ3"/>
<dbReference type="KEGG" id="mcal:110304324"/>
<dbReference type="Proteomes" id="UP000515126">
    <property type="component" value="Chromosome 11"/>
</dbReference>
<name>A0A6P5QRQ3_MUSCR</name>
<protein>
    <submittedName>
        <fullName evidence="2">Keratin-associated protein 29-1</fullName>
    </submittedName>
</protein>
<proteinExistence type="predicted"/>
<dbReference type="GO" id="GO:0005829">
    <property type="term" value="C:cytosol"/>
    <property type="evidence" value="ECO:0007669"/>
    <property type="project" value="UniProtKB-ARBA"/>
</dbReference>
<organism evidence="1 2">
    <name type="scientific">Mus caroli</name>
    <name type="common">Ryukyu mouse</name>
    <name type="synonym">Ricefield mouse</name>
    <dbReference type="NCBI Taxonomy" id="10089"/>
    <lineage>
        <taxon>Eukaryota</taxon>
        <taxon>Metazoa</taxon>
        <taxon>Chordata</taxon>
        <taxon>Craniata</taxon>
        <taxon>Vertebrata</taxon>
        <taxon>Euteleostomi</taxon>
        <taxon>Mammalia</taxon>
        <taxon>Eutheria</taxon>
        <taxon>Euarchontoglires</taxon>
        <taxon>Glires</taxon>
        <taxon>Rodentia</taxon>
        <taxon>Myomorpha</taxon>
        <taxon>Muroidea</taxon>
        <taxon>Muridae</taxon>
        <taxon>Murinae</taxon>
        <taxon>Mus</taxon>
        <taxon>Mus</taxon>
    </lineage>
</organism>
<dbReference type="GeneID" id="110304324"/>
<reference evidence="2" key="1">
    <citation type="submission" date="2025-08" db="UniProtKB">
        <authorList>
            <consortium name="RefSeq"/>
        </authorList>
    </citation>
    <scope>IDENTIFICATION</scope>
</reference>
<gene>
    <name evidence="2" type="primary">Krtap29-1</name>
</gene>
<evidence type="ECO:0000313" key="2">
    <source>
        <dbReference type="RefSeq" id="XP_021031270.1"/>
    </source>
</evidence>
<dbReference type="RefSeq" id="XP_021031270.1">
    <property type="nucleotide sequence ID" value="XM_021175611.1"/>
</dbReference>
<accession>A0A6P5QRQ3</accession>
<keyword evidence="1" id="KW-1185">Reference proteome</keyword>
<evidence type="ECO:0000313" key="1">
    <source>
        <dbReference type="Proteomes" id="UP000515126"/>
    </source>
</evidence>
<sequence length="342" mass="34855">MADSCCPGNPTAVPAVPTISTCSNGGSIRNAIRLPSSCRCRTWQLVTHQENRQGPDSVPVSSEPVSCPSTCFPETPCVGFICQPIGSHTACCASDTGGSLHPAVSCQPSCLESASCHTMCYKNSSCHQSSGQGSACTSGSCQTACGSSASCDDRSCQPSCSEATSCAETPCLPASCEAGSCQPTSCQGGSHQPTTGEGQLCQSVYYQPICYVLKSCQSAPCMSVSCQPLTCMCSCSQTCCVPSPCQPLHCQTTPIISFICQPVAPCQSPCFLKSSSKSASCVMISGQPICGGPTPDQSGCQSPSCHPPCCVTGLGQPSSSGPGCCPPTSPDICQAGTYRPTS</sequence>